<organism evidence="1 2">
    <name type="scientific">Collichthys lucidus</name>
    <name type="common">Big head croaker</name>
    <name type="synonym">Sciaena lucida</name>
    <dbReference type="NCBI Taxonomy" id="240159"/>
    <lineage>
        <taxon>Eukaryota</taxon>
        <taxon>Metazoa</taxon>
        <taxon>Chordata</taxon>
        <taxon>Craniata</taxon>
        <taxon>Vertebrata</taxon>
        <taxon>Euteleostomi</taxon>
        <taxon>Actinopterygii</taxon>
        <taxon>Neopterygii</taxon>
        <taxon>Teleostei</taxon>
        <taxon>Neoteleostei</taxon>
        <taxon>Acanthomorphata</taxon>
        <taxon>Eupercaria</taxon>
        <taxon>Sciaenidae</taxon>
        <taxon>Collichthys</taxon>
    </lineage>
</organism>
<dbReference type="EMBL" id="CM014092">
    <property type="protein sequence ID" value="TKS83651.1"/>
    <property type="molecule type" value="Genomic_DNA"/>
</dbReference>
<dbReference type="Proteomes" id="UP000298787">
    <property type="component" value="Chromosome 15"/>
</dbReference>
<reference evidence="1 2" key="1">
    <citation type="submission" date="2019-01" db="EMBL/GenBank/DDBJ databases">
        <title>Genome Assembly of Collichthys lucidus.</title>
        <authorList>
            <person name="Cai M."/>
            <person name="Xiao S."/>
        </authorList>
    </citation>
    <scope>NUCLEOTIDE SEQUENCE [LARGE SCALE GENOMIC DNA]</scope>
    <source>
        <strain evidence="1">JT15FE1705JMU</strain>
        <tissue evidence="1">Muscle</tissue>
    </source>
</reference>
<keyword evidence="2" id="KW-1185">Reference proteome</keyword>
<dbReference type="AlphaFoldDB" id="A0A4U5V877"/>
<evidence type="ECO:0000313" key="1">
    <source>
        <dbReference type="EMBL" id="TKS83651.1"/>
    </source>
</evidence>
<proteinExistence type="predicted"/>
<evidence type="ECO:0000313" key="2">
    <source>
        <dbReference type="Proteomes" id="UP000298787"/>
    </source>
</evidence>
<accession>A0A4U5V877</accession>
<protein>
    <submittedName>
        <fullName evidence="1">Uncharacterized protein</fullName>
    </submittedName>
</protein>
<name>A0A4U5V877_COLLU</name>
<gene>
    <name evidence="1" type="ORF">D9C73_017764</name>
</gene>
<sequence>MANTGHQICCCCCISQLCVGGCKRERYMADTPIYSKARTDVQKCTRFAPFSYYADVHCDTESDQDDKSNTFDQIDFVRLSEVWPDGGDMEKIMETSDSRGFYCSLAYNLHRKHVCMTNGAGNTVQSTDLKVESLRWDAHFHSYYVASVKWDDGAAFSSYTARGMQKPPLKALAGGDVRVCLPSAFMWLGTYSTPETQSVSTMCSCTPPPPPPVLTRPFFIGGSRRDQVVTFLLGRGSAGLVRSEQLVPGFAILRFTGRKAC</sequence>